<feature type="domain" description="NodB homology" evidence="1">
    <location>
        <begin position="30"/>
        <end position="267"/>
    </location>
</feature>
<dbReference type="InterPro" id="IPR002509">
    <property type="entry name" value="NODB_dom"/>
</dbReference>
<dbReference type="InterPro" id="IPR011330">
    <property type="entry name" value="Glyco_hydro/deAcase_b/a-brl"/>
</dbReference>
<name>D3F3F3_CONWI</name>
<dbReference type="CDD" id="cd10938">
    <property type="entry name" value="CE4_HpPgdA_like"/>
    <property type="match status" value="1"/>
</dbReference>
<reference evidence="3" key="2">
    <citation type="submission" date="2010-01" db="EMBL/GenBank/DDBJ databases">
        <title>The complete genome of Conexibacter woesei DSM 14684.</title>
        <authorList>
            <consortium name="US DOE Joint Genome Institute (JGI-PGF)"/>
            <person name="Lucas S."/>
            <person name="Copeland A."/>
            <person name="Lapidus A."/>
            <person name="Glavina del Rio T."/>
            <person name="Dalin E."/>
            <person name="Tice H."/>
            <person name="Bruce D."/>
            <person name="Goodwin L."/>
            <person name="Pitluck S."/>
            <person name="Kyrpides N."/>
            <person name="Mavromatis K."/>
            <person name="Ivanova N."/>
            <person name="Mikhailova N."/>
            <person name="Chertkov O."/>
            <person name="Brettin T."/>
            <person name="Detter J.C."/>
            <person name="Han C."/>
            <person name="Larimer F."/>
            <person name="Land M."/>
            <person name="Hauser L."/>
            <person name="Markowitz V."/>
            <person name="Cheng J.-F."/>
            <person name="Hugenholtz P."/>
            <person name="Woyke T."/>
            <person name="Wu D."/>
            <person name="Pukall R."/>
            <person name="Steenblock K."/>
            <person name="Schneider S."/>
            <person name="Klenk H.-P."/>
            <person name="Eisen J.A."/>
        </authorList>
    </citation>
    <scope>NUCLEOTIDE SEQUENCE [LARGE SCALE GENOMIC DNA]</scope>
    <source>
        <strain evidence="3">DSM 14684 / CIP 108061 / JCM 11494 / NBRC 100937 / ID131577</strain>
    </source>
</reference>
<evidence type="ECO:0000313" key="3">
    <source>
        <dbReference type="Proteomes" id="UP000008229"/>
    </source>
</evidence>
<dbReference type="PANTHER" id="PTHR47561">
    <property type="entry name" value="POLYSACCHARIDE DEACETYLASE FAMILY PROTEIN (AFU_ORTHOLOGUE AFUA_6G05030)"/>
    <property type="match status" value="1"/>
</dbReference>
<gene>
    <name evidence="2" type="ordered locus">Cwoe_3901</name>
</gene>
<keyword evidence="3" id="KW-1185">Reference proteome</keyword>
<dbReference type="PANTHER" id="PTHR47561:SF1">
    <property type="entry name" value="POLYSACCHARIDE DEACETYLASE FAMILY PROTEIN (AFU_ORTHOLOGUE AFUA_6G05030)"/>
    <property type="match status" value="1"/>
</dbReference>
<dbReference type="HOGENOM" id="CLU_029940_1_0_11"/>
<reference evidence="2 3" key="1">
    <citation type="journal article" date="2010" name="Stand. Genomic Sci.">
        <title>Complete genome sequence of Conexibacter woesei type strain (ID131577).</title>
        <authorList>
            <person name="Pukall R."/>
            <person name="Lapidus A."/>
            <person name="Glavina Del Rio T."/>
            <person name="Copeland A."/>
            <person name="Tice H."/>
            <person name="Cheng J.-F."/>
            <person name="Lucas S."/>
            <person name="Chen F."/>
            <person name="Nolan M."/>
            <person name="Bruce D."/>
            <person name="Goodwin L."/>
            <person name="Pitluck S."/>
            <person name="Mavromatis K."/>
            <person name="Ivanova N."/>
            <person name="Ovchinnikova G."/>
            <person name="Pati A."/>
            <person name="Chen A."/>
            <person name="Palaniappan K."/>
            <person name="Land M."/>
            <person name="Hauser L."/>
            <person name="Chang Y.-J."/>
            <person name="Jeffries C.D."/>
            <person name="Chain P."/>
            <person name="Meincke L."/>
            <person name="Sims D."/>
            <person name="Brettin T."/>
            <person name="Detter J.C."/>
            <person name="Rohde M."/>
            <person name="Goeker M."/>
            <person name="Bristow J."/>
            <person name="Eisen J.A."/>
            <person name="Markowitz V."/>
            <person name="Kyrpides N.C."/>
            <person name="Klenk H.-P."/>
            <person name="Hugenholtz P."/>
        </authorList>
    </citation>
    <scope>NUCLEOTIDE SEQUENCE [LARGE SCALE GENOMIC DNA]</scope>
    <source>
        <strain evidence="3">DSM 14684 / CIP 108061 / JCM 11494 / NBRC 100937 / ID131577</strain>
    </source>
</reference>
<organism evidence="2 3">
    <name type="scientific">Conexibacter woesei (strain DSM 14684 / CCUG 47730 / CIP 108061 / JCM 11494 / NBRC 100937 / ID131577)</name>
    <dbReference type="NCBI Taxonomy" id="469383"/>
    <lineage>
        <taxon>Bacteria</taxon>
        <taxon>Bacillati</taxon>
        <taxon>Actinomycetota</taxon>
        <taxon>Thermoleophilia</taxon>
        <taxon>Solirubrobacterales</taxon>
        <taxon>Conexibacteraceae</taxon>
        <taxon>Conexibacter</taxon>
    </lineage>
</organism>
<evidence type="ECO:0000259" key="1">
    <source>
        <dbReference type="PROSITE" id="PS51677"/>
    </source>
</evidence>
<dbReference type="OrthoDB" id="9784220at2"/>
<dbReference type="PROSITE" id="PS51677">
    <property type="entry name" value="NODB"/>
    <property type="match status" value="1"/>
</dbReference>
<dbReference type="STRING" id="469383.Cwoe_3901"/>
<dbReference type="EMBL" id="CP001854">
    <property type="protein sequence ID" value="ADB52318.1"/>
    <property type="molecule type" value="Genomic_DNA"/>
</dbReference>
<sequence>MSGDQQPKICIGFDFDAQSVWAGSFGLSTPTALSRGEFGPRTAMPRILELLEREGVSATFFTPGHTIDTWPEVCRRILADGHELGHHGYMHESPVALDEPAERAVIEKGLEAMDRNLGHRPTGYRSPAFDLSANSTRLLLEYGFVYDSSMMADDFTPYWARTGDVLHMDRAFEFGREIELVEVPCSWSLDDFPQFELVVTPPVVMAGMNEPDKVRRMWLADLEFMVERVPGGVFPLTLHPQSIGRGARIKVLEDVIARGKELGARFCTYHEAATTWRASAPPPQGAR</sequence>
<dbReference type="Pfam" id="PF01522">
    <property type="entry name" value="Polysacc_deac_1"/>
    <property type="match status" value="1"/>
</dbReference>
<dbReference type="Proteomes" id="UP000008229">
    <property type="component" value="Chromosome"/>
</dbReference>
<dbReference type="GO" id="GO:0016810">
    <property type="term" value="F:hydrolase activity, acting on carbon-nitrogen (but not peptide) bonds"/>
    <property type="evidence" value="ECO:0007669"/>
    <property type="project" value="InterPro"/>
</dbReference>
<evidence type="ECO:0000313" key="2">
    <source>
        <dbReference type="EMBL" id="ADB52318.1"/>
    </source>
</evidence>
<dbReference type="RefSeq" id="WP_012935369.1">
    <property type="nucleotide sequence ID" value="NC_013739.1"/>
</dbReference>
<dbReference type="GO" id="GO:0005975">
    <property type="term" value="P:carbohydrate metabolic process"/>
    <property type="evidence" value="ECO:0007669"/>
    <property type="project" value="InterPro"/>
</dbReference>
<dbReference type="Gene3D" id="3.20.20.370">
    <property type="entry name" value="Glycoside hydrolase/deacetylase"/>
    <property type="match status" value="1"/>
</dbReference>
<proteinExistence type="predicted"/>
<dbReference type="InterPro" id="IPR037950">
    <property type="entry name" value="PgdA-like"/>
</dbReference>
<accession>D3F3F3</accession>
<dbReference type="AlphaFoldDB" id="D3F3F3"/>
<dbReference type="KEGG" id="cwo:Cwoe_3901"/>
<protein>
    <submittedName>
        <fullName evidence="2">Polysaccharide deacetylase</fullName>
    </submittedName>
</protein>
<dbReference type="SUPFAM" id="SSF88713">
    <property type="entry name" value="Glycoside hydrolase/deacetylase"/>
    <property type="match status" value="1"/>
</dbReference>
<dbReference type="eggNOG" id="COG0726">
    <property type="taxonomic scope" value="Bacteria"/>
</dbReference>